<dbReference type="Pfam" id="PF00005">
    <property type="entry name" value="ABC_tran"/>
    <property type="match status" value="1"/>
</dbReference>
<dbReference type="CDD" id="cd03293">
    <property type="entry name" value="ABC_NrtD_SsuB_transporters"/>
    <property type="match status" value="1"/>
</dbReference>
<keyword evidence="1" id="KW-0813">Transport</keyword>
<dbReference type="InterPro" id="IPR027417">
    <property type="entry name" value="P-loop_NTPase"/>
</dbReference>
<evidence type="ECO:0000256" key="2">
    <source>
        <dbReference type="ARBA" id="ARBA00022741"/>
    </source>
</evidence>
<keyword evidence="6" id="KW-1185">Reference proteome</keyword>
<dbReference type="PANTHER" id="PTHR42788">
    <property type="entry name" value="TAURINE IMPORT ATP-BINDING PROTEIN-RELATED"/>
    <property type="match status" value="1"/>
</dbReference>
<dbReference type="GO" id="GO:0005524">
    <property type="term" value="F:ATP binding"/>
    <property type="evidence" value="ECO:0007669"/>
    <property type="project" value="UniProtKB-KW"/>
</dbReference>
<dbReference type="GO" id="GO:0016887">
    <property type="term" value="F:ATP hydrolysis activity"/>
    <property type="evidence" value="ECO:0007669"/>
    <property type="project" value="InterPro"/>
</dbReference>
<protein>
    <submittedName>
        <fullName evidence="5">Taurine-transporting ATPase</fullName>
        <ecNumber evidence="5">3.6.3.36</ecNumber>
    </submittedName>
</protein>
<dbReference type="HOGENOM" id="CLU_000604_1_22_9"/>
<dbReference type="PANTHER" id="PTHR42788:SF13">
    <property type="entry name" value="ALIPHATIC SULFONATES IMPORT ATP-BINDING PROTEIN SSUB"/>
    <property type="match status" value="1"/>
</dbReference>
<dbReference type="eggNOG" id="COG1116">
    <property type="taxonomic scope" value="Bacteria"/>
</dbReference>
<dbReference type="InterPro" id="IPR003593">
    <property type="entry name" value="AAA+_ATPase"/>
</dbReference>
<dbReference type="PROSITE" id="PS50893">
    <property type="entry name" value="ABC_TRANSPORTER_2"/>
    <property type="match status" value="1"/>
</dbReference>
<dbReference type="InterPro" id="IPR017871">
    <property type="entry name" value="ABC_transporter-like_CS"/>
</dbReference>
<dbReference type="STRING" id="868595.Desca_0398"/>
<dbReference type="PROSITE" id="PS00211">
    <property type="entry name" value="ABC_TRANSPORTER_1"/>
    <property type="match status" value="1"/>
</dbReference>
<keyword evidence="2" id="KW-0547">Nucleotide-binding</keyword>
<sequence precursor="true">MITVNNLSVYYKQKNSTVQALKDVCFTVPRGSTCAIIGPSGCGKSTLLSVLSGLHHDYSGEVLVDGAKVHQVRRQTALILQGHGLLPWKTVWDNAVLGLQIRGVPKRVMTEKVSVILKDLGLWEMKDRYPAQLSGGQRQRIGIARALALDPDLLLMDEPFSALDALTREALQKQLLSIWLNNKITFVLVTHSIEEAIFLGQRIIIFAGHPGQVIEIVDNPRAGDMAYRKTKDFHEVATRVREILEQ</sequence>
<name>F6B6W8_DESCC</name>
<accession>F6B6W8</accession>
<dbReference type="InterPro" id="IPR050166">
    <property type="entry name" value="ABC_transporter_ATP-bind"/>
</dbReference>
<evidence type="ECO:0000256" key="1">
    <source>
        <dbReference type="ARBA" id="ARBA00022448"/>
    </source>
</evidence>
<evidence type="ECO:0000259" key="4">
    <source>
        <dbReference type="PROSITE" id="PS50893"/>
    </source>
</evidence>
<keyword evidence="5" id="KW-0378">Hydrolase</keyword>
<dbReference type="InterPro" id="IPR003439">
    <property type="entry name" value="ABC_transporter-like_ATP-bd"/>
</dbReference>
<dbReference type="SUPFAM" id="SSF52540">
    <property type="entry name" value="P-loop containing nucleoside triphosphate hydrolases"/>
    <property type="match status" value="1"/>
</dbReference>
<dbReference type="KEGG" id="dca:Desca_0398"/>
<dbReference type="EC" id="3.6.3.36" evidence="5"/>
<feature type="domain" description="ABC transporter" evidence="4">
    <location>
        <begin position="2"/>
        <end position="233"/>
    </location>
</feature>
<evidence type="ECO:0000313" key="6">
    <source>
        <dbReference type="Proteomes" id="UP000009226"/>
    </source>
</evidence>
<proteinExistence type="predicted"/>
<dbReference type="Proteomes" id="UP000009226">
    <property type="component" value="Chromosome"/>
</dbReference>
<dbReference type="SMART" id="SM00382">
    <property type="entry name" value="AAA"/>
    <property type="match status" value="1"/>
</dbReference>
<evidence type="ECO:0000313" key="5">
    <source>
        <dbReference type="EMBL" id="AEF93293.1"/>
    </source>
</evidence>
<dbReference type="RefSeq" id="WP_013809598.1">
    <property type="nucleotide sequence ID" value="NC_015565.1"/>
</dbReference>
<dbReference type="AlphaFoldDB" id="F6B6W8"/>
<reference evidence="5" key="1">
    <citation type="submission" date="2011-05" db="EMBL/GenBank/DDBJ databases">
        <title>Complete sequence of Desulfotomaculum carboxydivorans CO-1-SRB.</title>
        <authorList>
            <consortium name="US DOE Joint Genome Institute"/>
            <person name="Lucas S."/>
            <person name="Han J."/>
            <person name="Lapidus A."/>
            <person name="Cheng J.-F."/>
            <person name="Goodwin L."/>
            <person name="Pitluck S."/>
            <person name="Peters L."/>
            <person name="Mikhailova N."/>
            <person name="Lu M."/>
            <person name="Han C."/>
            <person name="Tapia R."/>
            <person name="Land M."/>
            <person name="Hauser L."/>
            <person name="Kyrpides N."/>
            <person name="Ivanova N."/>
            <person name="Pagani I."/>
            <person name="Stams A."/>
            <person name="Plugge C."/>
            <person name="Muyzer G."/>
            <person name="Kuever J."/>
            <person name="Parshina S."/>
            <person name="Ivanova A."/>
            <person name="Nazina T."/>
            <person name="Woyke T."/>
        </authorList>
    </citation>
    <scope>NUCLEOTIDE SEQUENCE [LARGE SCALE GENOMIC DNA]</scope>
    <source>
        <strain evidence="5">CO-1-SRB</strain>
    </source>
</reference>
<evidence type="ECO:0000256" key="3">
    <source>
        <dbReference type="ARBA" id="ARBA00022840"/>
    </source>
</evidence>
<keyword evidence="3" id="KW-0067">ATP-binding</keyword>
<organism evidence="5 6">
    <name type="scientific">Desulfotomaculum nigrificans (strain DSM 14880 / VKM B-2319 / CO-1-SRB)</name>
    <name type="common">Desulfotomaculum carboxydivorans</name>
    <dbReference type="NCBI Taxonomy" id="868595"/>
    <lineage>
        <taxon>Bacteria</taxon>
        <taxon>Bacillati</taxon>
        <taxon>Bacillota</taxon>
        <taxon>Clostridia</taxon>
        <taxon>Eubacteriales</taxon>
        <taxon>Desulfotomaculaceae</taxon>
        <taxon>Desulfotomaculum</taxon>
    </lineage>
</organism>
<gene>
    <name evidence="5" type="ordered locus">Desca_0398</name>
</gene>
<dbReference type="Gene3D" id="3.40.50.300">
    <property type="entry name" value="P-loop containing nucleotide triphosphate hydrolases"/>
    <property type="match status" value="1"/>
</dbReference>
<dbReference type="EMBL" id="CP002736">
    <property type="protein sequence ID" value="AEF93293.1"/>
    <property type="molecule type" value="Genomic_DNA"/>
</dbReference>